<accession>F9DXK9</accession>
<sequence length="51" mass="5983">METFLEVLKEVLKGIVRETSAFIFRKNVQKTRKPPCAVRSKRVVHEIKTKL</sequence>
<comment type="caution">
    <text evidence="1">The sequence shown here is derived from an EMBL/GenBank/DDBJ whole genome shotgun (WGS) entry which is preliminary data.</text>
</comment>
<evidence type="ECO:0000313" key="2">
    <source>
        <dbReference type="Proteomes" id="UP000005316"/>
    </source>
</evidence>
<organism evidence="1 2">
    <name type="scientific">Sporosarcina newyorkensis 2681</name>
    <dbReference type="NCBI Taxonomy" id="1027292"/>
    <lineage>
        <taxon>Bacteria</taxon>
        <taxon>Bacillati</taxon>
        <taxon>Bacillota</taxon>
        <taxon>Bacilli</taxon>
        <taxon>Bacillales</taxon>
        <taxon>Caryophanaceae</taxon>
        <taxon>Sporosarcina</taxon>
    </lineage>
</organism>
<dbReference type="Proteomes" id="UP000005316">
    <property type="component" value="Unassembled WGS sequence"/>
</dbReference>
<evidence type="ECO:0000313" key="1">
    <source>
        <dbReference type="EMBL" id="EGQ20517.1"/>
    </source>
</evidence>
<proteinExistence type="predicted"/>
<name>F9DXK9_9BACL</name>
<gene>
    <name evidence="1" type="ORF">HMPREF9372_3540</name>
</gene>
<reference evidence="1 2" key="1">
    <citation type="submission" date="2011-04" db="EMBL/GenBank/DDBJ databases">
        <authorList>
            <person name="Muzny D."/>
            <person name="Qin X."/>
            <person name="Deng J."/>
            <person name="Jiang H."/>
            <person name="Liu Y."/>
            <person name="Qu J."/>
            <person name="Song X.-Z."/>
            <person name="Zhang L."/>
            <person name="Thornton R."/>
            <person name="Coyle M."/>
            <person name="Francisco L."/>
            <person name="Jackson L."/>
            <person name="Javaid M."/>
            <person name="Korchina V."/>
            <person name="Kovar C."/>
            <person name="Mata R."/>
            <person name="Mathew T."/>
            <person name="Ngo R."/>
            <person name="Nguyen L."/>
            <person name="Nguyen N."/>
            <person name="Okwuonu G."/>
            <person name="Ongeri F."/>
            <person name="Pham C."/>
            <person name="Simmons D."/>
            <person name="Wilczek-Boney K."/>
            <person name="Hale W."/>
            <person name="Jakkamsetti A."/>
            <person name="Pham P."/>
            <person name="Ruth R."/>
            <person name="San Lucas F."/>
            <person name="Warren J."/>
            <person name="Zhang J."/>
            <person name="Zhao Z."/>
            <person name="Zhou C."/>
            <person name="Zhu D."/>
            <person name="Lee S."/>
            <person name="Bess C."/>
            <person name="Blankenburg K."/>
            <person name="Forbes L."/>
            <person name="Fu Q."/>
            <person name="Gubbala S."/>
            <person name="Hirani K."/>
            <person name="Jayaseelan J.C."/>
            <person name="Lara F."/>
            <person name="Munidasa M."/>
            <person name="Palculict T."/>
            <person name="Patil S."/>
            <person name="Pu L.-L."/>
            <person name="Saada N."/>
            <person name="Tang L."/>
            <person name="Weissenberger G."/>
            <person name="Zhu Y."/>
            <person name="Hemphill L."/>
            <person name="Shang Y."/>
            <person name="Youmans B."/>
            <person name="Ayvaz T."/>
            <person name="Ross M."/>
            <person name="Santibanez J."/>
            <person name="Aqrawi P."/>
            <person name="Gross S."/>
            <person name="Joshi V."/>
            <person name="Fowler G."/>
            <person name="Nazareth L."/>
            <person name="Reid J."/>
            <person name="Worley K."/>
            <person name="Petrosino J."/>
            <person name="Highlander S."/>
            <person name="Gibbs R."/>
        </authorList>
    </citation>
    <scope>NUCLEOTIDE SEQUENCE [LARGE SCALE GENOMIC DNA]</scope>
    <source>
        <strain evidence="1 2">2681</strain>
    </source>
</reference>
<protein>
    <submittedName>
        <fullName evidence="1">Uncharacterized protein</fullName>
    </submittedName>
</protein>
<dbReference type="EMBL" id="AFPZ01000111">
    <property type="protein sequence ID" value="EGQ20517.1"/>
    <property type="molecule type" value="Genomic_DNA"/>
</dbReference>
<dbReference type="AlphaFoldDB" id="F9DXK9"/>
<dbReference type="HOGENOM" id="CLU_3104007_0_0_9"/>